<dbReference type="Gene3D" id="2.60.120.200">
    <property type="match status" value="1"/>
</dbReference>
<reference evidence="1" key="1">
    <citation type="submission" date="2020-05" db="EMBL/GenBank/DDBJ databases">
        <authorList>
            <person name="Chiriac C."/>
            <person name="Salcher M."/>
            <person name="Ghai R."/>
            <person name="Kavagutti S V."/>
        </authorList>
    </citation>
    <scope>NUCLEOTIDE SEQUENCE</scope>
</reference>
<dbReference type="Pfam" id="PF13385">
    <property type="entry name" value="Laminin_G_3"/>
    <property type="match status" value="1"/>
</dbReference>
<dbReference type="SUPFAM" id="SSF49899">
    <property type="entry name" value="Concanavalin A-like lectins/glucanases"/>
    <property type="match status" value="1"/>
</dbReference>
<gene>
    <name evidence="1" type="ORF">UFOVP200_29</name>
</gene>
<accession>A0A6J7WLG8</accession>
<organism evidence="1">
    <name type="scientific">uncultured Caudovirales phage</name>
    <dbReference type="NCBI Taxonomy" id="2100421"/>
    <lineage>
        <taxon>Viruses</taxon>
        <taxon>Duplodnaviria</taxon>
        <taxon>Heunggongvirae</taxon>
        <taxon>Uroviricota</taxon>
        <taxon>Caudoviricetes</taxon>
        <taxon>Peduoviridae</taxon>
        <taxon>Maltschvirus</taxon>
        <taxon>Maltschvirus maltsch</taxon>
    </lineage>
</organism>
<protein>
    <submittedName>
        <fullName evidence="1">Concanavalin A-like lectin/glucanases superfamily</fullName>
    </submittedName>
</protein>
<name>A0A6J7WLG8_9CAUD</name>
<proteinExistence type="predicted"/>
<evidence type="ECO:0000313" key="1">
    <source>
        <dbReference type="EMBL" id="CAB5216989.1"/>
    </source>
</evidence>
<dbReference type="EMBL" id="LR798246">
    <property type="protein sequence ID" value="CAB5216989.1"/>
    <property type="molecule type" value="Genomic_DNA"/>
</dbReference>
<dbReference type="GO" id="GO:0030246">
    <property type="term" value="F:carbohydrate binding"/>
    <property type="evidence" value="ECO:0007669"/>
    <property type="project" value="UniProtKB-KW"/>
</dbReference>
<keyword evidence="1" id="KW-0430">Lectin</keyword>
<dbReference type="InterPro" id="IPR013320">
    <property type="entry name" value="ConA-like_dom_sf"/>
</dbReference>
<sequence>MYYSLINSMNRSAGYIFPSGMVSSYSANGSFNDSTGSNNLTAVNGIIATGTPKLGSGSFSSNGANNYAITSRGVFNFTSFSYNGWFKFNTLNGGIFEYQDNDNGFRFVANSDGTMFFRLFFTNGSFSSETTSIQLNTTSYIHISLNFELGVGSKIYINGSLIHTYNTALTPKYTVSPFYSIGGGGWAGFCNCLTDSVQVFNRALNSTEISSIYNSGIGREV</sequence>